<protein>
    <submittedName>
        <fullName evidence="3">Spondin domain-containing protein</fullName>
    </submittedName>
</protein>
<evidence type="ECO:0000313" key="4">
    <source>
        <dbReference type="Proteomes" id="UP001139409"/>
    </source>
</evidence>
<keyword evidence="2" id="KW-0732">Signal</keyword>
<sequence>MKKIINSPVLMAIVIMFVLASCNDDDDDGTPVSNPVTFEVTIENINPALPFYQSGIFNTPDGAAAPGPVLPGSGDTYTFTFNAGSNYVPGAVPRLSFLTMLVASNDLFLAPGENGIPLFDSNGDPLNGDITDEIYLWDAGTEVNRMPGSPDQPGPSSDPAGSGTDENGLVTLLGGTGSEISVEITTESGTGNYIYPPVDELVRVTISNTGTVFTVTLENLSGSSNVPSPLSPGGFAIHIGDQILFAEGEAERGNGIEEIAEDGITTVFADYVGDNNGLIVPLSPGVFAVHDAGILPLFEDGQNDYGDGLEAIAEDGDPSALTTVLASVPGVTESGAFGSAPIGPGGSYQFTFTARPGDYLSWATMFVQSNDWIYTFDEEGVSLFNGNTPASGDLTSLVKLYDTGTETDQYPGAGEDQAIRQPAADTGAPDANVLVREITSPGDIIPATNETIRVTIRVVN</sequence>
<dbReference type="EMBL" id="JAIXNE010000006">
    <property type="protein sequence ID" value="MCA6078560.1"/>
    <property type="molecule type" value="Genomic_DNA"/>
</dbReference>
<evidence type="ECO:0000256" key="1">
    <source>
        <dbReference type="SAM" id="MobiDB-lite"/>
    </source>
</evidence>
<name>A0A9X1KZQ4_9BACT</name>
<feature type="signal peptide" evidence="2">
    <location>
        <begin position="1"/>
        <end position="20"/>
    </location>
</feature>
<dbReference type="RefSeq" id="WP_225699417.1">
    <property type="nucleotide sequence ID" value="NZ_JAIXNE010000006.1"/>
</dbReference>
<organism evidence="3 4">
    <name type="scientific">Fulvivirga sedimenti</name>
    <dbReference type="NCBI Taxonomy" id="2879465"/>
    <lineage>
        <taxon>Bacteria</taxon>
        <taxon>Pseudomonadati</taxon>
        <taxon>Bacteroidota</taxon>
        <taxon>Cytophagia</taxon>
        <taxon>Cytophagales</taxon>
        <taxon>Fulvivirgaceae</taxon>
        <taxon>Fulvivirga</taxon>
    </lineage>
</organism>
<comment type="caution">
    <text evidence="3">The sequence shown here is derived from an EMBL/GenBank/DDBJ whole genome shotgun (WGS) entry which is preliminary data.</text>
</comment>
<dbReference type="Proteomes" id="UP001139409">
    <property type="component" value="Unassembled WGS sequence"/>
</dbReference>
<gene>
    <name evidence="3" type="ORF">LDX50_27045</name>
</gene>
<feature type="region of interest" description="Disordered" evidence="1">
    <location>
        <begin position="142"/>
        <end position="169"/>
    </location>
</feature>
<dbReference type="InterPro" id="IPR038678">
    <property type="entry name" value="Spondin_N_sf"/>
</dbReference>
<feature type="chain" id="PRO_5040811568" evidence="2">
    <location>
        <begin position="21"/>
        <end position="460"/>
    </location>
</feature>
<dbReference type="NCBIfam" id="NF038123">
    <property type="entry name" value="NF038123_dom"/>
    <property type="match status" value="2"/>
</dbReference>
<proteinExistence type="predicted"/>
<accession>A0A9X1KZQ4</accession>
<evidence type="ECO:0000313" key="3">
    <source>
        <dbReference type="EMBL" id="MCA6078560.1"/>
    </source>
</evidence>
<evidence type="ECO:0000256" key="2">
    <source>
        <dbReference type="SAM" id="SignalP"/>
    </source>
</evidence>
<dbReference type="Gene3D" id="2.60.40.2130">
    <property type="entry name" value="F-spondin domain"/>
    <property type="match status" value="2"/>
</dbReference>
<feature type="compositionally biased region" description="Low complexity" evidence="1">
    <location>
        <begin position="147"/>
        <end position="163"/>
    </location>
</feature>
<keyword evidence="4" id="KW-1185">Reference proteome</keyword>
<dbReference type="AlphaFoldDB" id="A0A9X1KZQ4"/>
<dbReference type="PROSITE" id="PS51257">
    <property type="entry name" value="PROKAR_LIPOPROTEIN"/>
    <property type="match status" value="1"/>
</dbReference>
<dbReference type="InterPro" id="IPR009465">
    <property type="entry name" value="Spondin_N"/>
</dbReference>
<reference evidence="3" key="1">
    <citation type="submission" date="2021-09" db="EMBL/GenBank/DDBJ databases">
        <title>Fulvivirga sp. isolated from coastal sediment.</title>
        <authorList>
            <person name="Yu H."/>
        </authorList>
    </citation>
    <scope>NUCLEOTIDE SEQUENCE</scope>
    <source>
        <strain evidence="3">1062</strain>
    </source>
</reference>